<dbReference type="PANTHER" id="PTHR30146">
    <property type="entry name" value="LACI-RELATED TRANSCRIPTIONAL REPRESSOR"/>
    <property type="match status" value="1"/>
</dbReference>
<name>A0A8J7FTI5_9NEIS</name>
<dbReference type="InterPro" id="IPR000843">
    <property type="entry name" value="HTH_LacI"/>
</dbReference>
<comment type="caution">
    <text evidence="6">The sequence shown here is derived from an EMBL/GenBank/DDBJ whole genome shotgun (WGS) entry which is preliminary data.</text>
</comment>
<dbReference type="Proteomes" id="UP000604481">
    <property type="component" value="Unassembled WGS sequence"/>
</dbReference>
<evidence type="ECO:0000313" key="7">
    <source>
        <dbReference type="Proteomes" id="UP000604481"/>
    </source>
</evidence>
<dbReference type="EMBL" id="JADFUA010000008">
    <property type="protein sequence ID" value="MBE9610281.1"/>
    <property type="molecule type" value="Genomic_DNA"/>
</dbReference>
<dbReference type="GO" id="GO:0000976">
    <property type="term" value="F:transcription cis-regulatory region binding"/>
    <property type="evidence" value="ECO:0007669"/>
    <property type="project" value="TreeGrafter"/>
</dbReference>
<evidence type="ECO:0000313" key="6">
    <source>
        <dbReference type="EMBL" id="MBE9610281.1"/>
    </source>
</evidence>
<keyword evidence="1" id="KW-0678">Repressor</keyword>
<protein>
    <submittedName>
        <fullName evidence="6">LacI family DNA-binding transcriptional regulator</fullName>
    </submittedName>
</protein>
<dbReference type="AlphaFoldDB" id="A0A8J7FTI5"/>
<dbReference type="InterPro" id="IPR001761">
    <property type="entry name" value="Peripla_BP/Lac1_sug-bd_dom"/>
</dbReference>
<dbReference type="CDD" id="cd01392">
    <property type="entry name" value="HTH_LacI"/>
    <property type="match status" value="1"/>
</dbReference>
<dbReference type="Pfam" id="PF00356">
    <property type="entry name" value="LacI"/>
    <property type="match status" value="1"/>
</dbReference>
<dbReference type="PROSITE" id="PS50932">
    <property type="entry name" value="HTH_LACI_2"/>
    <property type="match status" value="1"/>
</dbReference>
<dbReference type="Gene3D" id="3.40.50.2300">
    <property type="match status" value="2"/>
</dbReference>
<evidence type="ECO:0000256" key="4">
    <source>
        <dbReference type="ARBA" id="ARBA00023163"/>
    </source>
</evidence>
<dbReference type="InterPro" id="IPR028082">
    <property type="entry name" value="Peripla_BP_I"/>
</dbReference>
<keyword evidence="2" id="KW-0805">Transcription regulation</keyword>
<organism evidence="6 7">
    <name type="scientific">Chitinilyticum piscinae</name>
    <dbReference type="NCBI Taxonomy" id="2866724"/>
    <lineage>
        <taxon>Bacteria</taxon>
        <taxon>Pseudomonadati</taxon>
        <taxon>Pseudomonadota</taxon>
        <taxon>Betaproteobacteria</taxon>
        <taxon>Neisseriales</taxon>
        <taxon>Chitinibacteraceae</taxon>
        <taxon>Chitinilyticum</taxon>
    </lineage>
</organism>
<dbReference type="SMART" id="SM00354">
    <property type="entry name" value="HTH_LACI"/>
    <property type="match status" value="1"/>
</dbReference>
<dbReference type="Pfam" id="PF00532">
    <property type="entry name" value="Peripla_BP_1"/>
    <property type="match status" value="1"/>
</dbReference>
<dbReference type="RefSeq" id="WP_194116808.1">
    <property type="nucleotide sequence ID" value="NZ_JADFUA010000008.1"/>
</dbReference>
<dbReference type="PROSITE" id="PS00356">
    <property type="entry name" value="HTH_LACI_1"/>
    <property type="match status" value="1"/>
</dbReference>
<proteinExistence type="predicted"/>
<accession>A0A8J7FTI5</accession>
<evidence type="ECO:0000256" key="1">
    <source>
        <dbReference type="ARBA" id="ARBA00022491"/>
    </source>
</evidence>
<sequence>MSQYERLTIDDIARLAGVSKTTASMVLNGRAAEYRIAAATRDRVLAVAAEYHFSPSQSARTLRNRSSGTLGLVIPELTNFAHAMLAQELEIQSRALGYQLLLVTSEDDPEREDEGIRHLLSRQVDGLLVVPSAVDAEAYSRYAQRTPLVLVDRRIPDSPLPFVVTAAEGMVADLVAELATAPDVNEVVFFGGQPDFSPSIDRLAGYRAGLARAALPEQEGWVWQRTFQRQSGAELMAACHAALGHYPQVVFAASITLLEGVLAYMKEHHLFRNPPRLASFDNHDLLDCLPVAVDSIVQDSAGLAAAALARVLALREGQRIQSEWVAARLLRRSTSA</sequence>
<dbReference type="SUPFAM" id="SSF53822">
    <property type="entry name" value="Periplasmic binding protein-like I"/>
    <property type="match status" value="1"/>
</dbReference>
<keyword evidence="7" id="KW-1185">Reference proteome</keyword>
<evidence type="ECO:0000256" key="3">
    <source>
        <dbReference type="ARBA" id="ARBA00023125"/>
    </source>
</evidence>
<dbReference type="InterPro" id="IPR010982">
    <property type="entry name" value="Lambda_DNA-bd_dom_sf"/>
</dbReference>
<dbReference type="Gene3D" id="1.10.260.40">
    <property type="entry name" value="lambda repressor-like DNA-binding domains"/>
    <property type="match status" value="1"/>
</dbReference>
<dbReference type="GO" id="GO:0003700">
    <property type="term" value="F:DNA-binding transcription factor activity"/>
    <property type="evidence" value="ECO:0007669"/>
    <property type="project" value="TreeGrafter"/>
</dbReference>
<dbReference type="PRINTS" id="PR00036">
    <property type="entry name" value="HTHLACI"/>
</dbReference>
<feature type="domain" description="HTH lacI-type" evidence="5">
    <location>
        <begin position="7"/>
        <end position="64"/>
    </location>
</feature>
<reference evidence="6 7" key="1">
    <citation type="submission" date="2020-10" db="EMBL/GenBank/DDBJ databases">
        <title>The genome sequence of Chitinilyticum litopenaei 4Y14.</title>
        <authorList>
            <person name="Liu Y."/>
        </authorList>
    </citation>
    <scope>NUCLEOTIDE SEQUENCE [LARGE SCALE GENOMIC DNA]</scope>
    <source>
        <strain evidence="6 7">4Y14</strain>
    </source>
</reference>
<gene>
    <name evidence="6" type="ORF">INR99_13100</name>
</gene>
<keyword evidence="3 6" id="KW-0238">DNA-binding</keyword>
<dbReference type="PANTHER" id="PTHR30146:SF45">
    <property type="entry name" value="CATABOLITE REPRESSOR_ACTIVATOR"/>
    <property type="match status" value="1"/>
</dbReference>
<evidence type="ECO:0000256" key="2">
    <source>
        <dbReference type="ARBA" id="ARBA00023015"/>
    </source>
</evidence>
<evidence type="ECO:0000259" key="5">
    <source>
        <dbReference type="PROSITE" id="PS50932"/>
    </source>
</evidence>
<dbReference type="SUPFAM" id="SSF47413">
    <property type="entry name" value="lambda repressor-like DNA-binding domains"/>
    <property type="match status" value="1"/>
</dbReference>
<keyword evidence="4" id="KW-0804">Transcription</keyword>